<reference evidence="2 3" key="1">
    <citation type="submission" date="2017-09" db="EMBL/GenBank/DDBJ databases">
        <title>Pseudomonas abyssi sp. nov. isolated from Abyssopelagic Water.</title>
        <authorList>
            <person name="Wei Y."/>
        </authorList>
    </citation>
    <scope>NUCLEOTIDE SEQUENCE [LARGE SCALE GENOMIC DNA]</scope>
    <source>
        <strain evidence="2 3">MT5</strain>
    </source>
</reference>
<evidence type="ECO:0000313" key="3">
    <source>
        <dbReference type="Proteomes" id="UP000242313"/>
    </source>
</evidence>
<keyword evidence="1" id="KW-0812">Transmembrane</keyword>
<keyword evidence="1" id="KW-0472">Membrane</keyword>
<protein>
    <submittedName>
        <fullName evidence="2">Uncharacterized protein</fullName>
    </submittedName>
</protein>
<dbReference type="Pfam" id="PF11739">
    <property type="entry name" value="YdbH-like"/>
    <property type="match status" value="1"/>
</dbReference>
<evidence type="ECO:0000313" key="2">
    <source>
        <dbReference type="EMBL" id="PBK04734.1"/>
    </source>
</evidence>
<dbReference type="Proteomes" id="UP000242313">
    <property type="component" value="Unassembled WGS sequence"/>
</dbReference>
<comment type="caution">
    <text evidence="2">The sequence shown here is derived from an EMBL/GenBank/DDBJ whole genome shotgun (WGS) entry which is preliminary data.</text>
</comment>
<organism evidence="2 3">
    <name type="scientific">Pseudomonas abyssi</name>
    <dbReference type="NCBI Taxonomy" id="170540"/>
    <lineage>
        <taxon>Bacteria</taxon>
        <taxon>Pseudomonadati</taxon>
        <taxon>Pseudomonadota</taxon>
        <taxon>Gammaproteobacteria</taxon>
        <taxon>Pseudomonadales</taxon>
        <taxon>Pseudomonadaceae</taxon>
        <taxon>Pseudomonas</taxon>
    </lineage>
</organism>
<name>A0A2A3MJJ9_9PSED</name>
<evidence type="ECO:0000256" key="1">
    <source>
        <dbReference type="SAM" id="Phobius"/>
    </source>
</evidence>
<sequence length="880" mass="95659">MPESGQPPGAGGVLTCERFDTFGGRMRRRGSILLLIFLLLTLGVLLVRLWGLQQLHAASVQQLDWQGLRWRDAALQVDELHLQMQDGLRLTVQQARLQPGWRGGPRLRMLQANSLQLHLPAAQGTSQSGGLDPLLLLGDEQFWRQLANWAPDSARVGQINASLPCRDQRCQLAGAWQLQRTEQADGLALSSALRLDLDGQQLDVQPQLHLDAERVELQADLQIDQATAARLSSQWRGGQHWQGSLHMPDWPQTPWLFGYLGRWMALGALPIEQIPAAAQLQLDWQLDAARVPESLHDWLAGDVQLQGRLALPEPWAVDQVGEVSGELSVQLQGAAGDWQLTQSSLQARLQALALPALHDVPAALRPQQLELQLSPLAGQRLQPDALLQADLLVEAALPKDASVTLAGLVSAPLNRQWQLASDALQLSLQAPLLDLPALRARGVSGRWLVRLQADAAALQAALVEPGMLRWQQLQLADAGLGLRDASLVQPALQLTLPLTGDAALTASGRLDGSLAALEHPQLKAQRWELSGDWRWQQTQLNWRGKVNNAAGLALAHDASWPAGGDWRLSGELAPLFMRAGNPLADTLAGWPELLGFASGQVSGSLQASGGRQLRVRSDLTLSGIKGIYDRTAFSGLDSPLKLQLEGEQLTLSVPSLQLAQANPGIELGPLRGQLTYHAALAQPANGRLEVNELRTGLLGGEVRVRPTTVDLAEPEQRAELQLQGLELGRLFEVYPTEGLSGGGTLDGRLPVLLRDGQLLIDEGAVAAREPGGVLRYRSDKLQRLAAANPSMRELAGVLEDFHYTVLSSQVDYGENGNMILGLRLQGSNPDFQQGRQVNLNVTLEENIPALLASLQLSGKVSEIIQQRVQQHLIKQRAQQP</sequence>
<keyword evidence="1" id="KW-1133">Transmembrane helix</keyword>
<dbReference type="AlphaFoldDB" id="A0A2A3MJJ9"/>
<dbReference type="EMBL" id="NTMR01000010">
    <property type="protein sequence ID" value="PBK04734.1"/>
    <property type="molecule type" value="Genomic_DNA"/>
</dbReference>
<accession>A0A2A3MJJ9</accession>
<keyword evidence="3" id="KW-1185">Reference proteome</keyword>
<proteinExistence type="predicted"/>
<gene>
    <name evidence="2" type="ORF">CNQ84_08940</name>
</gene>
<feature type="transmembrane region" description="Helical" evidence="1">
    <location>
        <begin position="32"/>
        <end position="51"/>
    </location>
</feature>
<dbReference type="InterPro" id="IPR021730">
    <property type="entry name" value="YdbH"/>
</dbReference>